<dbReference type="PANTHER" id="PTHR37540">
    <property type="entry name" value="TRANSCRIPTION FACTOR (ACR-2), PUTATIVE-RELATED-RELATED"/>
    <property type="match status" value="1"/>
</dbReference>
<dbReference type="RefSeq" id="XP_020118030.1">
    <property type="nucleotide sequence ID" value="XM_020269218.1"/>
</dbReference>
<dbReference type="OrthoDB" id="4158087at2759"/>
<evidence type="ECO:0000256" key="1">
    <source>
        <dbReference type="SAM" id="Phobius"/>
    </source>
</evidence>
<organism evidence="2 3">
    <name type="scientific">Talaromyces atroroseus</name>
    <dbReference type="NCBI Taxonomy" id="1441469"/>
    <lineage>
        <taxon>Eukaryota</taxon>
        <taxon>Fungi</taxon>
        <taxon>Dikarya</taxon>
        <taxon>Ascomycota</taxon>
        <taxon>Pezizomycotina</taxon>
        <taxon>Eurotiomycetes</taxon>
        <taxon>Eurotiomycetidae</taxon>
        <taxon>Eurotiales</taxon>
        <taxon>Trichocomaceae</taxon>
        <taxon>Talaromyces</taxon>
        <taxon>Talaromyces sect. Trachyspermi</taxon>
    </lineage>
</organism>
<feature type="transmembrane region" description="Helical" evidence="1">
    <location>
        <begin position="148"/>
        <end position="169"/>
    </location>
</feature>
<dbReference type="PANTHER" id="PTHR37540:SF5">
    <property type="entry name" value="TRANSCRIPTION FACTOR DOMAIN-CONTAINING PROTEIN"/>
    <property type="match status" value="1"/>
</dbReference>
<comment type="caution">
    <text evidence="2">The sequence shown here is derived from an EMBL/GenBank/DDBJ whole genome shotgun (WGS) entry which is preliminary data.</text>
</comment>
<dbReference type="EMBL" id="LFMY01000010">
    <property type="protein sequence ID" value="OKL57909.1"/>
    <property type="molecule type" value="Genomic_DNA"/>
</dbReference>
<evidence type="ECO:0008006" key="4">
    <source>
        <dbReference type="Google" id="ProtNLM"/>
    </source>
</evidence>
<dbReference type="GeneID" id="31006198"/>
<keyword evidence="1" id="KW-1133">Transmembrane helix</keyword>
<keyword evidence="1" id="KW-0812">Transmembrane</keyword>
<dbReference type="AlphaFoldDB" id="A0A225AQM5"/>
<protein>
    <recommendedName>
        <fullName evidence="4">Transcription factor domain-containing protein</fullName>
    </recommendedName>
</protein>
<gene>
    <name evidence="2" type="ORF">UA08_06443</name>
</gene>
<name>A0A225AQM5_TALAT</name>
<reference evidence="2 3" key="1">
    <citation type="submission" date="2015-06" db="EMBL/GenBank/DDBJ databases">
        <title>Talaromyces atroroseus IBT 11181 draft genome.</title>
        <authorList>
            <person name="Rasmussen K.B."/>
            <person name="Rasmussen S."/>
            <person name="Petersen B."/>
            <person name="Sicheritz-Ponten T."/>
            <person name="Mortensen U.H."/>
            <person name="Thrane U."/>
        </authorList>
    </citation>
    <scope>NUCLEOTIDE SEQUENCE [LARGE SCALE GENOMIC DNA]</scope>
    <source>
        <strain evidence="2 3">IBT 11181</strain>
    </source>
</reference>
<dbReference type="Proteomes" id="UP000214365">
    <property type="component" value="Unassembled WGS sequence"/>
</dbReference>
<evidence type="ECO:0000313" key="2">
    <source>
        <dbReference type="EMBL" id="OKL57909.1"/>
    </source>
</evidence>
<evidence type="ECO:0000313" key="3">
    <source>
        <dbReference type="Proteomes" id="UP000214365"/>
    </source>
</evidence>
<proteinExistence type="predicted"/>
<sequence>MKGKNRERVAPRRLAPKSWINRRYDVRVPQIPEQDMLQMGEFMNLHIGSQMNISPSLIGFVPGMEPHMFQLIHKFINTMQKAMYPVENCIDLNEDGRCWYEGFCRDPAFGQTVWHSARAFFNISKSNAMESVTNMEINKAIVMLRQKLAYPGFLITDSTIFTVLALAMISEAFRDYEAAKQHIHGLYQMIKLRGGINALSQKHPLQLKCCRLDLMFALQTASKPLFFAENSLSWEAYLPKHERLPTVTPLDTLDDATDWRLINVWHDLRELITAINLAHQTKRKLSSTLFQEALVSVQYRLQHLTYEICDQHEVLRLALLVFSTTTFFHARLISTCYRDFLRHLDIILHSTDYYLDERSSKLILWFIFVSRLSGIYTPEDYSWMRKQVLQISRSLKLKLILVGLVPVTSLRGSPHS</sequence>
<keyword evidence="1" id="KW-0472">Membrane</keyword>
<dbReference type="STRING" id="1441469.A0A225AQM5"/>
<keyword evidence="3" id="KW-1185">Reference proteome</keyword>
<accession>A0A225AQM5</accession>